<accession>A0ABD5NC54</accession>
<dbReference type="GeneID" id="69117526"/>
<dbReference type="InterPro" id="IPR006015">
    <property type="entry name" value="Universal_stress_UspA"/>
</dbReference>
<dbReference type="EMBL" id="JBHRWN010000002">
    <property type="protein sequence ID" value="MFC3476563.1"/>
    <property type="molecule type" value="Genomic_DNA"/>
</dbReference>
<name>A0ABD5NC54_9EURY</name>
<dbReference type="PRINTS" id="PR01438">
    <property type="entry name" value="UNVRSLSTRESS"/>
</dbReference>
<evidence type="ECO:0000259" key="3">
    <source>
        <dbReference type="Pfam" id="PF00582"/>
    </source>
</evidence>
<keyword evidence="2" id="KW-0175">Coiled coil</keyword>
<feature type="domain" description="UspA" evidence="3">
    <location>
        <begin position="14"/>
        <end position="150"/>
    </location>
</feature>
<dbReference type="Proteomes" id="UP001595660">
    <property type="component" value="Unassembled WGS sequence"/>
</dbReference>
<organism evidence="4 5">
    <name type="scientific">Halobacterium litoreum</name>
    <dbReference type="NCBI Taxonomy" id="2039234"/>
    <lineage>
        <taxon>Archaea</taxon>
        <taxon>Methanobacteriati</taxon>
        <taxon>Methanobacteriota</taxon>
        <taxon>Stenosarchaea group</taxon>
        <taxon>Halobacteria</taxon>
        <taxon>Halobacteriales</taxon>
        <taxon>Halobacteriaceae</taxon>
        <taxon>Halobacterium</taxon>
    </lineage>
</organism>
<proteinExistence type="inferred from homology"/>
<dbReference type="Gene3D" id="3.40.50.620">
    <property type="entry name" value="HUPs"/>
    <property type="match status" value="1"/>
</dbReference>
<sequence>MADAGESASRERLYRNILVPTDGSDGARRGTRHALDIGNQYGATIHALHVVDERTEAQTPALGSEELLIEKLETEAEDVLEAVVTEAEQLGLEAVARSCRGVPHDEIRRYAEEHDIDLIVMGMHGRGGASRPHIGSTTERLMRTSNVPVLPV</sequence>
<evidence type="ECO:0000256" key="2">
    <source>
        <dbReference type="SAM" id="Coils"/>
    </source>
</evidence>
<gene>
    <name evidence="4" type="ORF">ACFOKC_02370</name>
</gene>
<evidence type="ECO:0000256" key="1">
    <source>
        <dbReference type="ARBA" id="ARBA00008791"/>
    </source>
</evidence>
<dbReference type="CDD" id="cd00293">
    <property type="entry name" value="USP-like"/>
    <property type="match status" value="1"/>
</dbReference>
<dbReference type="PANTHER" id="PTHR46268:SF6">
    <property type="entry name" value="UNIVERSAL STRESS PROTEIN UP12"/>
    <property type="match status" value="1"/>
</dbReference>
<dbReference type="SUPFAM" id="SSF52402">
    <property type="entry name" value="Adenine nucleotide alpha hydrolases-like"/>
    <property type="match status" value="1"/>
</dbReference>
<comment type="caution">
    <text evidence="4">The sequence shown here is derived from an EMBL/GenBank/DDBJ whole genome shotgun (WGS) entry which is preliminary data.</text>
</comment>
<evidence type="ECO:0000313" key="4">
    <source>
        <dbReference type="EMBL" id="MFC3476563.1"/>
    </source>
</evidence>
<evidence type="ECO:0000313" key="5">
    <source>
        <dbReference type="Proteomes" id="UP001595660"/>
    </source>
</evidence>
<dbReference type="AlphaFoldDB" id="A0ABD5NC54"/>
<feature type="coiled-coil region" evidence="2">
    <location>
        <begin position="62"/>
        <end position="89"/>
    </location>
</feature>
<comment type="similarity">
    <text evidence="1">Belongs to the universal stress protein A family.</text>
</comment>
<protein>
    <submittedName>
        <fullName evidence="4">Universal stress protein</fullName>
    </submittedName>
</protein>
<dbReference type="RefSeq" id="WP_232572290.1">
    <property type="nucleotide sequence ID" value="NZ_CP089466.1"/>
</dbReference>
<dbReference type="Pfam" id="PF00582">
    <property type="entry name" value="Usp"/>
    <property type="match status" value="1"/>
</dbReference>
<keyword evidence="5" id="KW-1185">Reference proteome</keyword>
<reference evidence="4 5" key="1">
    <citation type="journal article" date="2019" name="Int. J. Syst. Evol. Microbiol.">
        <title>The Global Catalogue of Microorganisms (GCM) 10K type strain sequencing project: providing services to taxonomists for standard genome sequencing and annotation.</title>
        <authorList>
            <consortium name="The Broad Institute Genomics Platform"/>
            <consortium name="The Broad Institute Genome Sequencing Center for Infectious Disease"/>
            <person name="Wu L."/>
            <person name="Ma J."/>
        </authorList>
    </citation>
    <scope>NUCLEOTIDE SEQUENCE [LARGE SCALE GENOMIC DNA]</scope>
    <source>
        <strain evidence="4 5">CGMCC 1.12562</strain>
    </source>
</reference>
<dbReference type="InterPro" id="IPR014729">
    <property type="entry name" value="Rossmann-like_a/b/a_fold"/>
</dbReference>
<dbReference type="PANTHER" id="PTHR46268">
    <property type="entry name" value="STRESS RESPONSE PROTEIN NHAX"/>
    <property type="match status" value="1"/>
</dbReference>
<dbReference type="InterPro" id="IPR006016">
    <property type="entry name" value="UspA"/>
</dbReference>